<gene>
    <name evidence="3" type="ORF">Vbra_10909</name>
</gene>
<feature type="compositionally biased region" description="Low complexity" evidence="1">
    <location>
        <begin position="293"/>
        <end position="307"/>
    </location>
</feature>
<dbReference type="PANTHER" id="PTHR18063">
    <property type="entry name" value="NF-E2 INDUCIBLE PROTEIN"/>
    <property type="match status" value="1"/>
</dbReference>
<organism evidence="3 4">
    <name type="scientific">Vitrella brassicaformis (strain CCMP3155)</name>
    <dbReference type="NCBI Taxonomy" id="1169540"/>
    <lineage>
        <taxon>Eukaryota</taxon>
        <taxon>Sar</taxon>
        <taxon>Alveolata</taxon>
        <taxon>Colpodellida</taxon>
        <taxon>Vitrellaceae</taxon>
        <taxon>Vitrella</taxon>
    </lineage>
</organism>
<dbReference type="InterPro" id="IPR033979">
    <property type="entry name" value="MINDY_domain"/>
</dbReference>
<dbReference type="FunCoup" id="A0A0G4E9A7">
    <property type="interactions" value="9"/>
</dbReference>
<feature type="region of interest" description="Disordered" evidence="1">
    <location>
        <begin position="292"/>
        <end position="324"/>
    </location>
</feature>
<dbReference type="Pfam" id="PF04424">
    <property type="entry name" value="MINDY_DUB"/>
    <property type="match status" value="1"/>
</dbReference>
<feature type="compositionally biased region" description="Low complexity" evidence="1">
    <location>
        <begin position="407"/>
        <end position="457"/>
    </location>
</feature>
<feature type="compositionally biased region" description="Low complexity" evidence="1">
    <location>
        <begin position="620"/>
        <end position="632"/>
    </location>
</feature>
<feature type="compositionally biased region" description="Basic residues" evidence="1">
    <location>
        <begin position="771"/>
        <end position="780"/>
    </location>
</feature>
<sequence>MTAKAYRTKWIEFLGRKTPILMQAENGPCPLLAIANILLLRNRLQYPDGTKEVTFDALVQQVSNVLLDTNPRSASNAATDANFQQLISDVITILPRLNVGLDVNVRFTDCMAFEYTTELSVFDMLDCTLVHGWICSPQDHTTYQVVSSLSYNQLIERLITYRDLQSRIFRGSFDLDNLSPADSQPPAAASASASASAGSAAAAAAAAAAAPGSGASLGGGSPAGRTHRSRASEDGQPLPGSPRFDAQSTGNGSTAADSSTCVDQETGNLPNPEGERDLDVNSLRDRDDQFSLPASAAAATPSATSSAYPRAEEDGGGSSRRVAGPSLASLSLSAPAEDDMASSARRMALQEANEAGECSPKTAPSLAPSPVACAAFPNVDVPERAASDAPPTTSEEPEGEHEGEGEPGSSPALGGASMRSSRVGRGVSASTSSPSAAAAAGSGSGRPRAGSRSLSPTRGGGRSSSARGSGGSAGGGGGGGAPGPSMREIHQAMEEGEIIQAFLENTAAQMTYEGLEALHGTVRERQLCVFFRNNHFATVFKLDQTLYSLVTDEGYRDIPEVVWEKLNDIGGDTVFVNSNFQSTKYGRVNTPVSAAAAAAAAAAPAHPLPPTLPPHPSVPVPSSVAPQPQSTSYGGGVAWQPRPGRSSQPRPPPAHPVTMGVPVGLRPQPGFAPLQGPITVTAPQQIVPRPSPIPPAAAGSSVGAGQGSHAVTDGSTDGDLAFALHLQMEEERRAQAERAQMQRPQSAPVGGGGRPNGPGRFLGRHHDYSGGKKKRDCAIM</sequence>
<evidence type="ECO:0000313" key="3">
    <source>
        <dbReference type="EMBL" id="CEL92171.1"/>
    </source>
</evidence>
<dbReference type="GO" id="GO:0071944">
    <property type="term" value="C:cell periphery"/>
    <property type="evidence" value="ECO:0007669"/>
    <property type="project" value="TreeGrafter"/>
</dbReference>
<dbReference type="GO" id="GO:0004843">
    <property type="term" value="F:cysteine-type deubiquitinase activity"/>
    <property type="evidence" value="ECO:0007669"/>
    <property type="project" value="InterPro"/>
</dbReference>
<feature type="compositionally biased region" description="Gly residues" evidence="1">
    <location>
        <begin position="458"/>
        <end position="482"/>
    </location>
</feature>
<proteinExistence type="predicted"/>
<feature type="region of interest" description="Disordered" evidence="1">
    <location>
        <begin position="736"/>
        <end position="780"/>
    </location>
</feature>
<dbReference type="AlphaFoldDB" id="A0A0G4E9A7"/>
<dbReference type="PANTHER" id="PTHR18063:SF6">
    <property type="entry name" value="UBIQUITIN CARBOXYL-TERMINAL HYDROLASE"/>
    <property type="match status" value="1"/>
</dbReference>
<evidence type="ECO:0000259" key="2">
    <source>
        <dbReference type="Pfam" id="PF04424"/>
    </source>
</evidence>
<feature type="region of interest" description="Disordered" evidence="1">
    <location>
        <begin position="383"/>
        <end position="486"/>
    </location>
</feature>
<dbReference type="VEuPathDB" id="CryptoDB:Vbra_10909"/>
<dbReference type="InParanoid" id="A0A0G4E9A7"/>
<feature type="compositionally biased region" description="Polar residues" evidence="1">
    <location>
        <begin position="246"/>
        <end position="269"/>
    </location>
</feature>
<name>A0A0G4E9A7_VITBC</name>
<keyword evidence="4" id="KW-1185">Reference proteome</keyword>
<dbReference type="InterPro" id="IPR007518">
    <property type="entry name" value="MINDY"/>
</dbReference>
<accession>A0A0G4E9A7</accession>
<evidence type="ECO:0000313" key="4">
    <source>
        <dbReference type="Proteomes" id="UP000041254"/>
    </source>
</evidence>
<feature type="compositionally biased region" description="Pro residues" evidence="1">
    <location>
        <begin position="606"/>
        <end position="619"/>
    </location>
</feature>
<dbReference type="GO" id="GO:1990380">
    <property type="term" value="F:K48-linked deubiquitinase activity"/>
    <property type="evidence" value="ECO:0007669"/>
    <property type="project" value="InterPro"/>
</dbReference>
<dbReference type="GO" id="GO:0016807">
    <property type="term" value="F:cysteine-type carboxypeptidase activity"/>
    <property type="evidence" value="ECO:0007669"/>
    <property type="project" value="TreeGrafter"/>
</dbReference>
<dbReference type="GO" id="GO:0005829">
    <property type="term" value="C:cytosol"/>
    <property type="evidence" value="ECO:0007669"/>
    <property type="project" value="TreeGrafter"/>
</dbReference>
<dbReference type="GO" id="GO:0071108">
    <property type="term" value="P:protein K48-linked deubiquitination"/>
    <property type="evidence" value="ECO:0007669"/>
    <property type="project" value="TreeGrafter"/>
</dbReference>
<feature type="domain" description="MINDY deubiquitinase" evidence="2">
    <location>
        <begin position="5"/>
        <end position="580"/>
    </location>
</feature>
<feature type="region of interest" description="Disordered" evidence="1">
    <location>
        <begin position="606"/>
        <end position="713"/>
    </location>
</feature>
<dbReference type="Proteomes" id="UP000041254">
    <property type="component" value="Unassembled WGS sequence"/>
</dbReference>
<dbReference type="OrthoDB" id="10261212at2759"/>
<feature type="compositionally biased region" description="Acidic residues" evidence="1">
    <location>
        <begin position="395"/>
        <end position="405"/>
    </location>
</feature>
<reference evidence="3 4" key="1">
    <citation type="submission" date="2014-11" db="EMBL/GenBank/DDBJ databases">
        <authorList>
            <person name="Zhu J."/>
            <person name="Qi W."/>
            <person name="Song R."/>
        </authorList>
    </citation>
    <scope>NUCLEOTIDE SEQUENCE [LARGE SCALE GENOMIC DNA]</scope>
</reference>
<dbReference type="STRING" id="1169540.A0A0G4E9A7"/>
<evidence type="ECO:0000256" key="1">
    <source>
        <dbReference type="SAM" id="MobiDB-lite"/>
    </source>
</evidence>
<feature type="region of interest" description="Disordered" evidence="1">
    <location>
        <begin position="211"/>
        <end position="279"/>
    </location>
</feature>
<protein>
    <recommendedName>
        <fullName evidence="2">MINDY deubiquitinase domain-containing protein</fullName>
    </recommendedName>
</protein>
<dbReference type="EMBL" id="CDMY01000055">
    <property type="protein sequence ID" value="CEL92171.1"/>
    <property type="molecule type" value="Genomic_DNA"/>
</dbReference>